<reference evidence="2" key="2">
    <citation type="journal article" date="2015" name="Data Brief">
        <title>Shoot transcriptome of the giant reed, Arundo donax.</title>
        <authorList>
            <person name="Barrero R.A."/>
            <person name="Guerrero F.D."/>
            <person name="Moolhuijzen P."/>
            <person name="Goolsby J.A."/>
            <person name="Tidwell J."/>
            <person name="Bellgard S.E."/>
            <person name="Bellgard M.I."/>
        </authorList>
    </citation>
    <scope>NUCLEOTIDE SEQUENCE</scope>
    <source>
        <tissue evidence="2">Shoot tissue taken approximately 20 cm above the soil surface</tissue>
    </source>
</reference>
<accession>A0A0A9DMV5</accession>
<organism evidence="2">
    <name type="scientific">Arundo donax</name>
    <name type="common">Giant reed</name>
    <name type="synonym">Donax arundinaceus</name>
    <dbReference type="NCBI Taxonomy" id="35708"/>
    <lineage>
        <taxon>Eukaryota</taxon>
        <taxon>Viridiplantae</taxon>
        <taxon>Streptophyta</taxon>
        <taxon>Embryophyta</taxon>
        <taxon>Tracheophyta</taxon>
        <taxon>Spermatophyta</taxon>
        <taxon>Magnoliopsida</taxon>
        <taxon>Liliopsida</taxon>
        <taxon>Poales</taxon>
        <taxon>Poaceae</taxon>
        <taxon>PACMAD clade</taxon>
        <taxon>Arundinoideae</taxon>
        <taxon>Arundineae</taxon>
        <taxon>Arundo</taxon>
    </lineage>
</organism>
<feature type="transmembrane region" description="Helical" evidence="1">
    <location>
        <begin position="40"/>
        <end position="59"/>
    </location>
</feature>
<proteinExistence type="predicted"/>
<keyword evidence="1" id="KW-0472">Membrane</keyword>
<keyword evidence="1" id="KW-1133">Transmembrane helix</keyword>
<feature type="transmembrane region" description="Helical" evidence="1">
    <location>
        <begin position="79"/>
        <end position="99"/>
    </location>
</feature>
<name>A0A0A9DMV5_ARUDO</name>
<evidence type="ECO:0000313" key="2">
    <source>
        <dbReference type="EMBL" id="JAD87000.1"/>
    </source>
</evidence>
<protein>
    <submittedName>
        <fullName evidence="2">Uncharacterized protein</fullName>
    </submittedName>
</protein>
<reference evidence="2" key="1">
    <citation type="submission" date="2014-09" db="EMBL/GenBank/DDBJ databases">
        <authorList>
            <person name="Magalhaes I.L.F."/>
            <person name="Oliveira U."/>
            <person name="Santos F.R."/>
            <person name="Vidigal T.H.D.A."/>
            <person name="Brescovit A.D."/>
            <person name="Santos A.J."/>
        </authorList>
    </citation>
    <scope>NUCLEOTIDE SEQUENCE</scope>
    <source>
        <tissue evidence="2">Shoot tissue taken approximately 20 cm above the soil surface</tissue>
    </source>
</reference>
<dbReference type="EMBL" id="GBRH01210895">
    <property type="protein sequence ID" value="JAD87000.1"/>
    <property type="molecule type" value="Transcribed_RNA"/>
</dbReference>
<dbReference type="AlphaFoldDB" id="A0A0A9DMV5"/>
<sequence>MGYSTWICFVAFFHTSMSLRFSVVKLLIQAYSLHKAGGHLRFAYVSSTFGLICFVMRRSCALSFSCVCQWHSSPLLEDGIGGILPFFFFSGILSVLHCANSVRLVIWLRLEFVVIEI</sequence>
<evidence type="ECO:0000256" key="1">
    <source>
        <dbReference type="SAM" id="Phobius"/>
    </source>
</evidence>
<feature type="transmembrane region" description="Helical" evidence="1">
    <location>
        <begin position="6"/>
        <end position="28"/>
    </location>
</feature>
<keyword evidence="1" id="KW-0812">Transmembrane</keyword>